<dbReference type="RefSeq" id="WP_200242029.1">
    <property type="nucleotide sequence ID" value="NZ_NRRV01000087.1"/>
</dbReference>
<proteinExistence type="predicted"/>
<dbReference type="InterPro" id="IPR009057">
    <property type="entry name" value="Homeodomain-like_sf"/>
</dbReference>
<comment type="caution">
    <text evidence="2">The sequence shown here is derived from an EMBL/GenBank/DDBJ whole genome shotgun (WGS) entry which is preliminary data.</text>
</comment>
<evidence type="ECO:0000313" key="2">
    <source>
        <dbReference type="EMBL" id="MBK1633467.1"/>
    </source>
</evidence>
<name>A0ABS1CNF7_9GAMM</name>
<evidence type="ECO:0000313" key="3">
    <source>
        <dbReference type="Proteomes" id="UP000748752"/>
    </source>
</evidence>
<dbReference type="PANTHER" id="PTHR34849:SF1">
    <property type="entry name" value="SLR0770 PROTEIN"/>
    <property type="match status" value="1"/>
</dbReference>
<evidence type="ECO:0008006" key="4">
    <source>
        <dbReference type="Google" id="ProtNLM"/>
    </source>
</evidence>
<dbReference type="InterPro" id="IPR036388">
    <property type="entry name" value="WH-like_DNA-bd_sf"/>
</dbReference>
<reference evidence="2 3" key="1">
    <citation type="journal article" date="2020" name="Microorganisms">
        <title>Osmotic Adaptation and Compatible Solute Biosynthesis of Phototrophic Bacteria as Revealed from Genome Analyses.</title>
        <authorList>
            <person name="Imhoff J.F."/>
            <person name="Rahn T."/>
            <person name="Kunzel S."/>
            <person name="Keller A."/>
            <person name="Neulinger S.C."/>
        </authorList>
    </citation>
    <scope>NUCLEOTIDE SEQUENCE [LARGE SCALE GENOMIC DNA]</scope>
    <source>
        <strain evidence="2 3">DSM 6210</strain>
    </source>
</reference>
<dbReference type="Pfam" id="PF04255">
    <property type="entry name" value="DUF433"/>
    <property type="match status" value="1"/>
</dbReference>
<dbReference type="Gene3D" id="1.10.10.10">
    <property type="entry name" value="Winged helix-like DNA-binding domain superfamily/Winged helix DNA-binding domain"/>
    <property type="match status" value="1"/>
</dbReference>
<sequence>MPNTPTPPHIAISLGTAGGQPHIKGRRIKVRDVAFQHEYLGRGADEIAAELDLTLAEVYAALAYYFDHRDVIEQTIADRDAFVAAMKRRTASLLSRKLAAAADG</sequence>
<dbReference type="EMBL" id="NRRV01000087">
    <property type="protein sequence ID" value="MBK1633467.1"/>
    <property type="molecule type" value="Genomic_DNA"/>
</dbReference>
<dbReference type="SUPFAM" id="SSF46689">
    <property type="entry name" value="Homeodomain-like"/>
    <property type="match status" value="1"/>
</dbReference>
<accession>A0ABS1CNF7</accession>
<dbReference type="PANTHER" id="PTHR34849">
    <property type="entry name" value="SSL5025 PROTEIN"/>
    <property type="match status" value="1"/>
</dbReference>
<organism evidence="2 3">
    <name type="scientific">Thiohalocapsa halophila</name>
    <dbReference type="NCBI Taxonomy" id="69359"/>
    <lineage>
        <taxon>Bacteria</taxon>
        <taxon>Pseudomonadati</taxon>
        <taxon>Pseudomonadota</taxon>
        <taxon>Gammaproteobacteria</taxon>
        <taxon>Chromatiales</taxon>
        <taxon>Chromatiaceae</taxon>
        <taxon>Thiohalocapsa</taxon>
    </lineage>
</organism>
<feature type="region of interest" description="Disordered" evidence="1">
    <location>
        <begin position="1"/>
        <end position="20"/>
    </location>
</feature>
<evidence type="ECO:0000256" key="1">
    <source>
        <dbReference type="SAM" id="MobiDB-lite"/>
    </source>
</evidence>
<protein>
    <recommendedName>
        <fullName evidence="4">DUF433 domain-containing protein</fullName>
    </recommendedName>
</protein>
<dbReference type="Proteomes" id="UP000748752">
    <property type="component" value="Unassembled WGS sequence"/>
</dbReference>
<keyword evidence="3" id="KW-1185">Reference proteome</keyword>
<dbReference type="InterPro" id="IPR007367">
    <property type="entry name" value="DUF433"/>
</dbReference>
<gene>
    <name evidence="2" type="ORF">CKO31_22500</name>
</gene>